<dbReference type="SUPFAM" id="SSF54909">
    <property type="entry name" value="Dimeric alpha+beta barrel"/>
    <property type="match status" value="1"/>
</dbReference>
<evidence type="ECO:0000256" key="2">
    <source>
        <dbReference type="ARBA" id="ARBA00022723"/>
    </source>
</evidence>
<proteinExistence type="predicted"/>
<dbReference type="InterPro" id="IPR010644">
    <property type="entry name" value="ChdC/CLD"/>
</dbReference>
<name>A0A382TEB0_9ZZZZ</name>
<keyword evidence="2" id="KW-0479">Metal-binding</keyword>
<accession>A0A382TEB0</accession>
<dbReference type="InterPro" id="IPR011008">
    <property type="entry name" value="Dimeric_a/b-barrel"/>
</dbReference>
<reference evidence="4" key="1">
    <citation type="submission" date="2018-05" db="EMBL/GenBank/DDBJ databases">
        <authorList>
            <person name="Lanie J.A."/>
            <person name="Ng W.-L."/>
            <person name="Kazmierczak K.M."/>
            <person name="Andrzejewski T.M."/>
            <person name="Davidsen T.M."/>
            <person name="Wayne K.J."/>
            <person name="Tettelin H."/>
            <person name="Glass J.I."/>
            <person name="Rusch D."/>
            <person name="Podicherti R."/>
            <person name="Tsui H.-C.T."/>
            <person name="Winkler M.E."/>
        </authorList>
    </citation>
    <scope>NUCLEOTIDE SEQUENCE</scope>
</reference>
<dbReference type="EMBL" id="UINC01135978">
    <property type="protein sequence ID" value="SVD20459.1"/>
    <property type="molecule type" value="Genomic_DNA"/>
</dbReference>
<keyword evidence="3" id="KW-0408">Iron</keyword>
<evidence type="ECO:0000256" key="1">
    <source>
        <dbReference type="ARBA" id="ARBA00022617"/>
    </source>
</evidence>
<dbReference type="Gene3D" id="3.30.70.1030">
    <property type="entry name" value="Apc35880, domain 1"/>
    <property type="match status" value="1"/>
</dbReference>
<dbReference type="GO" id="GO:0020037">
    <property type="term" value="F:heme binding"/>
    <property type="evidence" value="ECO:0007669"/>
    <property type="project" value="InterPro"/>
</dbReference>
<feature type="non-terminal residue" evidence="4">
    <location>
        <position position="1"/>
    </location>
</feature>
<keyword evidence="1" id="KW-0349">Heme</keyword>
<dbReference type="AlphaFoldDB" id="A0A382TEB0"/>
<evidence type="ECO:0000256" key="3">
    <source>
        <dbReference type="ARBA" id="ARBA00023004"/>
    </source>
</evidence>
<dbReference type="Pfam" id="PF06778">
    <property type="entry name" value="Chlor_dismutase"/>
    <property type="match status" value="1"/>
</dbReference>
<dbReference type="GO" id="GO:0046872">
    <property type="term" value="F:metal ion binding"/>
    <property type="evidence" value="ECO:0007669"/>
    <property type="project" value="UniProtKB-KW"/>
</dbReference>
<evidence type="ECO:0008006" key="5">
    <source>
        <dbReference type="Google" id="ProtNLM"/>
    </source>
</evidence>
<dbReference type="GO" id="GO:0016491">
    <property type="term" value="F:oxidoreductase activity"/>
    <property type="evidence" value="ECO:0007669"/>
    <property type="project" value="InterPro"/>
</dbReference>
<gene>
    <name evidence="4" type="ORF">METZ01_LOCUS373313</name>
</gene>
<protein>
    <recommendedName>
        <fullName evidence="5">Chlorite dismutase</fullName>
    </recommendedName>
</protein>
<sequence length="181" mass="20851">DPYGIGVLFLSDDPEVFVTTIRVLLNQSPFDMMDRRSEMNMFGRTYATGYEPDLEDALVGRPCRTALNPEWPWAILYPLRRNGTFARLDHKEQRKILMEHAAIGRTYGREDYAHDLRFACYGMDEADNDFVIGLVGKDLYPLSRVVQDMRKTQQTSLYIESLGPFFVGKKIWQSGREGIIS</sequence>
<organism evidence="4">
    <name type="scientific">marine metagenome</name>
    <dbReference type="NCBI Taxonomy" id="408172"/>
    <lineage>
        <taxon>unclassified sequences</taxon>
        <taxon>metagenomes</taxon>
        <taxon>ecological metagenomes</taxon>
    </lineage>
</organism>
<evidence type="ECO:0000313" key="4">
    <source>
        <dbReference type="EMBL" id="SVD20459.1"/>
    </source>
</evidence>